<keyword evidence="12" id="KW-0489">Methyltransferase</keyword>
<dbReference type="GO" id="GO:0005886">
    <property type="term" value="C:plasma membrane"/>
    <property type="evidence" value="ECO:0007669"/>
    <property type="project" value="UniProtKB-SubCell"/>
</dbReference>
<evidence type="ECO:0000313" key="13">
    <source>
        <dbReference type="Proteomes" id="UP000094412"/>
    </source>
</evidence>
<dbReference type="AlphaFoldDB" id="A0A1C2DJX6"/>
<feature type="transmembrane region" description="Helical" evidence="9">
    <location>
        <begin position="42"/>
        <end position="62"/>
    </location>
</feature>
<evidence type="ECO:0000256" key="8">
    <source>
        <dbReference type="ARBA" id="ARBA00025369"/>
    </source>
</evidence>
<evidence type="ECO:0000256" key="9">
    <source>
        <dbReference type="RuleBase" id="RU365041"/>
    </source>
</evidence>
<gene>
    <name evidence="12" type="ORF">QV13_21920</name>
</gene>
<keyword evidence="13" id="KW-1185">Reference proteome</keyword>
<organism evidence="12 13">
    <name type="scientific">Mesorhizobium hungaricum</name>
    <dbReference type="NCBI Taxonomy" id="1566387"/>
    <lineage>
        <taxon>Bacteria</taxon>
        <taxon>Pseudomonadati</taxon>
        <taxon>Pseudomonadota</taxon>
        <taxon>Alphaproteobacteria</taxon>
        <taxon>Hyphomicrobiales</taxon>
        <taxon>Phyllobacteriaceae</taxon>
        <taxon>Mesorhizobium</taxon>
    </lineage>
</organism>
<reference evidence="12 13" key="1">
    <citation type="submission" date="2016-08" db="EMBL/GenBank/DDBJ databases">
        <title>Whole genome sequence of Mesorhizobium sp. strain UASWS1009 isolated from industrial sewage.</title>
        <authorList>
            <person name="Crovadore J."/>
            <person name="Calmin G."/>
            <person name="Chablais R."/>
            <person name="Cochard B."/>
            <person name="Lefort F."/>
        </authorList>
    </citation>
    <scope>NUCLEOTIDE SEQUENCE [LARGE SCALE GENOMIC DNA]</scope>
    <source>
        <strain evidence="12 13">UASWS1009</strain>
    </source>
</reference>
<dbReference type="GO" id="GO:0008168">
    <property type="term" value="F:methyltransferase activity"/>
    <property type="evidence" value="ECO:0007669"/>
    <property type="project" value="UniProtKB-KW"/>
</dbReference>
<evidence type="ECO:0000259" key="11">
    <source>
        <dbReference type="Pfam" id="PF21770"/>
    </source>
</evidence>
<feature type="domain" description="MgtC-like C-terminal" evidence="11">
    <location>
        <begin position="156"/>
        <end position="232"/>
    </location>
</feature>
<comment type="caution">
    <text evidence="12">The sequence shown here is derived from an EMBL/GenBank/DDBJ whole genome shotgun (WGS) entry which is preliminary data.</text>
</comment>
<comment type="subcellular location">
    <subcellularLocation>
        <location evidence="9">Cell inner membrane</location>
        <topology evidence="9">Multi-pass membrane protein</topology>
    </subcellularLocation>
    <subcellularLocation>
        <location evidence="1">Cell membrane</location>
        <topology evidence="1">Multi-pass membrane protein</topology>
    </subcellularLocation>
</comment>
<comment type="similarity">
    <text evidence="2 9">Belongs to the MgtC/SapB family.</text>
</comment>
<dbReference type="STRING" id="1566387.QV13_21920"/>
<keyword evidence="9" id="KW-0997">Cell inner membrane</keyword>
<evidence type="ECO:0000256" key="3">
    <source>
        <dbReference type="ARBA" id="ARBA00013833"/>
    </source>
</evidence>
<evidence type="ECO:0000256" key="1">
    <source>
        <dbReference type="ARBA" id="ARBA00004651"/>
    </source>
</evidence>
<dbReference type="InterPro" id="IPR003416">
    <property type="entry name" value="MgtC/SapB/SrpB/YhiD_fam"/>
</dbReference>
<feature type="transmembrane region" description="Helical" evidence="9">
    <location>
        <begin position="12"/>
        <end position="30"/>
    </location>
</feature>
<dbReference type="GO" id="GO:0032259">
    <property type="term" value="P:methylation"/>
    <property type="evidence" value="ECO:0007669"/>
    <property type="project" value="UniProtKB-KW"/>
</dbReference>
<dbReference type="EMBL" id="MDEO01000035">
    <property type="protein sequence ID" value="OCX15050.1"/>
    <property type="molecule type" value="Genomic_DNA"/>
</dbReference>
<evidence type="ECO:0000313" key="12">
    <source>
        <dbReference type="EMBL" id="OCX15050.1"/>
    </source>
</evidence>
<keyword evidence="12" id="KW-0808">Transferase</keyword>
<evidence type="ECO:0000259" key="10">
    <source>
        <dbReference type="Pfam" id="PF02308"/>
    </source>
</evidence>
<evidence type="ECO:0000256" key="2">
    <source>
        <dbReference type="ARBA" id="ARBA00009298"/>
    </source>
</evidence>
<sequence length="238" mass="25475">MKFQQTFEFYPFLDTVVALVAAFVLGTLIGAERQYRQRTAGLRTNVLVAVGAAAFVDLGLRVAGSAEAVRVISYVVSGIGFLGAGVIMKEGMNVRGLNTAATLWCSAAVGCCAGTSMIAEATLLTAFVLAGNTLLRPLVNMINRIPIDDRATEATYEVSIISSHEAMPQMRDLLVERLEQANYPVSDVEIVERGDDTVEIVATLVSTAVDPHEIEAVTTFLERQAGVTNATWDGSTKD</sequence>
<dbReference type="PRINTS" id="PR01837">
    <property type="entry name" value="MGTCSAPBPROT"/>
</dbReference>
<keyword evidence="5 9" id="KW-0812">Transmembrane</keyword>
<evidence type="ECO:0000256" key="7">
    <source>
        <dbReference type="ARBA" id="ARBA00023136"/>
    </source>
</evidence>
<comment type="function">
    <text evidence="8">Virulence factor required for growth in low Mg(2+) medium and for intramacrophage survival. May be involved in regulating membrane potential by activating Na(+)/K(+)-ATPase.</text>
</comment>
<evidence type="ECO:0000256" key="4">
    <source>
        <dbReference type="ARBA" id="ARBA00022475"/>
    </source>
</evidence>
<dbReference type="InterPro" id="IPR049177">
    <property type="entry name" value="MgtC_SapB_SrpB_YhiD_N"/>
</dbReference>
<dbReference type="Gene3D" id="3.30.70.260">
    <property type="match status" value="1"/>
</dbReference>
<feature type="transmembrane region" description="Helical" evidence="9">
    <location>
        <begin position="68"/>
        <end position="88"/>
    </location>
</feature>
<dbReference type="PANTHER" id="PTHR33778:SF3">
    <property type="entry name" value="PROTEIN MGTC"/>
    <property type="match status" value="1"/>
</dbReference>
<dbReference type="PANTHER" id="PTHR33778">
    <property type="entry name" value="PROTEIN MGTC"/>
    <property type="match status" value="1"/>
</dbReference>
<keyword evidence="7 9" id="KW-0472">Membrane</keyword>
<proteinExistence type="inferred from homology"/>
<dbReference type="Pfam" id="PF21770">
    <property type="entry name" value="MgtC_SapB_C"/>
    <property type="match status" value="1"/>
</dbReference>
<dbReference type="OrthoDB" id="9811198at2"/>
<evidence type="ECO:0000256" key="5">
    <source>
        <dbReference type="ARBA" id="ARBA00022692"/>
    </source>
</evidence>
<feature type="domain" description="MgtC/SapB/SrpB/YhiD N-terminal" evidence="10">
    <location>
        <begin position="19"/>
        <end position="140"/>
    </location>
</feature>
<dbReference type="Pfam" id="PF02308">
    <property type="entry name" value="MgtC"/>
    <property type="match status" value="1"/>
</dbReference>
<keyword evidence="4" id="KW-1003">Cell membrane</keyword>
<name>A0A1C2DJX6_9HYPH</name>
<accession>A0A1C2DJX6</accession>
<dbReference type="RefSeq" id="WP_024926469.1">
    <property type="nucleotide sequence ID" value="NZ_MDEO01000035.1"/>
</dbReference>
<evidence type="ECO:0000256" key="6">
    <source>
        <dbReference type="ARBA" id="ARBA00022989"/>
    </source>
</evidence>
<dbReference type="InterPro" id="IPR048640">
    <property type="entry name" value="MgtC-like_C"/>
</dbReference>
<dbReference type="Proteomes" id="UP000094412">
    <property type="component" value="Unassembled WGS sequence"/>
</dbReference>
<protein>
    <recommendedName>
        <fullName evidence="3 9">Protein MgtC</fullName>
    </recommendedName>
</protein>
<keyword evidence="6 9" id="KW-1133">Transmembrane helix</keyword>